<sequence length="257" mass="29497">MADTTTDSAEKLPEDATYLCAWSLVKPKEWLTVDWDDPKDPRDDVDLWNNDLKCHLRDLVPLAFSNRLNHMNEPQRELVYQILNGFRRFRSRKRAGEYHIIAGLITTNPKIITRSPFLPPADELATRIPLIRTIRSRRQAASPDVLKFKDISRAQAKGDLKDAQARRPGFANRYLHATKRTLADQCVISSYPRPDNCHILPWIMTATPQLVNLINRAKTTFSEFFPDLDLTGILYTSLASYDTVANILPLNVEVRRL</sequence>
<reference evidence="1" key="1">
    <citation type="submission" date="2021-11" db="EMBL/GenBank/DDBJ databases">
        <title>Purpureocillium_takamizusanense_genome.</title>
        <authorList>
            <person name="Nguyen N.-H."/>
        </authorList>
    </citation>
    <scope>NUCLEOTIDE SEQUENCE</scope>
    <source>
        <strain evidence="1">PT3</strain>
    </source>
</reference>
<dbReference type="KEGG" id="ptkz:JDV02_006933"/>
<dbReference type="Proteomes" id="UP000829364">
    <property type="component" value="Chromosome 6"/>
</dbReference>
<keyword evidence="2" id="KW-1185">Reference proteome</keyword>
<dbReference type="GeneID" id="72068882"/>
<evidence type="ECO:0000313" key="1">
    <source>
        <dbReference type="EMBL" id="UNI20884.1"/>
    </source>
</evidence>
<protein>
    <submittedName>
        <fullName evidence="1">Uncharacterized protein</fullName>
    </submittedName>
</protein>
<proteinExistence type="predicted"/>
<organism evidence="1 2">
    <name type="scientific">Purpureocillium takamizusanense</name>
    <dbReference type="NCBI Taxonomy" id="2060973"/>
    <lineage>
        <taxon>Eukaryota</taxon>
        <taxon>Fungi</taxon>
        <taxon>Dikarya</taxon>
        <taxon>Ascomycota</taxon>
        <taxon>Pezizomycotina</taxon>
        <taxon>Sordariomycetes</taxon>
        <taxon>Hypocreomycetidae</taxon>
        <taxon>Hypocreales</taxon>
        <taxon>Ophiocordycipitaceae</taxon>
        <taxon>Purpureocillium</taxon>
    </lineage>
</organism>
<dbReference type="EMBL" id="CP086359">
    <property type="protein sequence ID" value="UNI20884.1"/>
    <property type="molecule type" value="Genomic_DNA"/>
</dbReference>
<evidence type="ECO:0000313" key="2">
    <source>
        <dbReference type="Proteomes" id="UP000829364"/>
    </source>
</evidence>
<name>A0A9Q8VDG9_9HYPO</name>
<accession>A0A9Q8VDG9</accession>
<dbReference type="AlphaFoldDB" id="A0A9Q8VDG9"/>
<dbReference type="RefSeq" id="XP_047844365.1">
    <property type="nucleotide sequence ID" value="XM_047988370.1"/>
</dbReference>
<gene>
    <name evidence="1" type="ORF">JDV02_006933</name>
</gene>